<dbReference type="OrthoDB" id="2735536at2759"/>
<dbReference type="Gene3D" id="3.40.50.720">
    <property type="entry name" value="NAD(P)-binding Rossmann-like Domain"/>
    <property type="match status" value="1"/>
</dbReference>
<dbReference type="SUPFAM" id="SSF51735">
    <property type="entry name" value="NAD(P)-binding Rossmann-fold domains"/>
    <property type="match status" value="1"/>
</dbReference>
<dbReference type="Proteomes" id="UP000076738">
    <property type="component" value="Unassembled WGS sequence"/>
</dbReference>
<name>A0A167G6P5_CALVF</name>
<proteinExistence type="inferred from homology"/>
<protein>
    <submittedName>
        <fullName evidence="4">NAD-binding protein</fullName>
    </submittedName>
</protein>
<sequence>MAIVTPPSKVLVTGANGFIAVWIVRFLLEQGYAVRGTVRTDSKAKYLKERFAQHGSKLEVLVIPDMTAKGAFDESVKDVQGILHTAAPVITNGTYETVVTPSVDMTENILLSALKYGNELRRITVTSSVVTLMQPHEPGYTFTDKDWNEYALQELKDKGDKAAPHIFYFASKTLAERAAWKFYEEHKAEVKWDLETILFPYVFGPKFHEEYSNGKAQSFLYSHLEQQKLADTLGDAAGAWADVRDVALGHILSLQKEGAAGKRLIISAGGFAWQDVYDALATAQPKLEGIPKGTPGVPRKAFSIPDASKTNELLGMTYHSLAESARDTVLSVRSPGSF</sequence>
<gene>
    <name evidence="4" type="ORF">CALVIDRAFT_603137</name>
</gene>
<dbReference type="InterPro" id="IPR036291">
    <property type="entry name" value="NAD(P)-bd_dom_sf"/>
</dbReference>
<keyword evidence="5" id="KW-1185">Reference proteome</keyword>
<keyword evidence="1" id="KW-0560">Oxidoreductase</keyword>
<dbReference type="AlphaFoldDB" id="A0A167G6P5"/>
<dbReference type="PANTHER" id="PTHR10366">
    <property type="entry name" value="NAD DEPENDENT EPIMERASE/DEHYDRATASE"/>
    <property type="match status" value="1"/>
</dbReference>
<dbReference type="GO" id="GO:0016616">
    <property type="term" value="F:oxidoreductase activity, acting on the CH-OH group of donors, NAD or NADP as acceptor"/>
    <property type="evidence" value="ECO:0007669"/>
    <property type="project" value="TreeGrafter"/>
</dbReference>
<evidence type="ECO:0000313" key="5">
    <source>
        <dbReference type="Proteomes" id="UP000076738"/>
    </source>
</evidence>
<evidence type="ECO:0000256" key="2">
    <source>
        <dbReference type="ARBA" id="ARBA00023445"/>
    </source>
</evidence>
<dbReference type="PANTHER" id="PTHR10366:SF564">
    <property type="entry name" value="STEROL-4-ALPHA-CARBOXYLATE 3-DEHYDROGENASE, DECARBOXYLATING"/>
    <property type="match status" value="1"/>
</dbReference>
<comment type="similarity">
    <text evidence="2">Belongs to the NAD(P)-dependent epimerase/dehydratase family. Dihydroflavonol-4-reductase subfamily.</text>
</comment>
<evidence type="ECO:0000259" key="3">
    <source>
        <dbReference type="Pfam" id="PF01370"/>
    </source>
</evidence>
<reference evidence="4 5" key="1">
    <citation type="journal article" date="2016" name="Mol. Biol. Evol.">
        <title>Comparative Genomics of Early-Diverging Mushroom-Forming Fungi Provides Insights into the Origins of Lignocellulose Decay Capabilities.</title>
        <authorList>
            <person name="Nagy L.G."/>
            <person name="Riley R."/>
            <person name="Tritt A."/>
            <person name="Adam C."/>
            <person name="Daum C."/>
            <person name="Floudas D."/>
            <person name="Sun H."/>
            <person name="Yadav J.S."/>
            <person name="Pangilinan J."/>
            <person name="Larsson K.H."/>
            <person name="Matsuura K."/>
            <person name="Barry K."/>
            <person name="Labutti K."/>
            <person name="Kuo R."/>
            <person name="Ohm R.A."/>
            <person name="Bhattacharya S.S."/>
            <person name="Shirouzu T."/>
            <person name="Yoshinaga Y."/>
            <person name="Martin F.M."/>
            <person name="Grigoriev I.V."/>
            <person name="Hibbett D.S."/>
        </authorList>
    </citation>
    <scope>NUCLEOTIDE SEQUENCE [LARGE SCALE GENOMIC DNA]</scope>
    <source>
        <strain evidence="4 5">TUFC12733</strain>
    </source>
</reference>
<dbReference type="Pfam" id="PF01370">
    <property type="entry name" value="Epimerase"/>
    <property type="match status" value="1"/>
</dbReference>
<dbReference type="STRING" id="1330018.A0A167G6P5"/>
<dbReference type="InterPro" id="IPR050425">
    <property type="entry name" value="NAD(P)_dehydrat-like"/>
</dbReference>
<feature type="domain" description="NAD-dependent epimerase/dehydratase" evidence="3">
    <location>
        <begin position="10"/>
        <end position="262"/>
    </location>
</feature>
<dbReference type="InterPro" id="IPR001509">
    <property type="entry name" value="Epimerase_deHydtase"/>
</dbReference>
<accession>A0A167G6P5</accession>
<dbReference type="EMBL" id="KV417348">
    <property type="protein sequence ID" value="KZO90232.1"/>
    <property type="molecule type" value="Genomic_DNA"/>
</dbReference>
<evidence type="ECO:0000313" key="4">
    <source>
        <dbReference type="EMBL" id="KZO90232.1"/>
    </source>
</evidence>
<organism evidence="4 5">
    <name type="scientific">Calocera viscosa (strain TUFC12733)</name>
    <dbReference type="NCBI Taxonomy" id="1330018"/>
    <lineage>
        <taxon>Eukaryota</taxon>
        <taxon>Fungi</taxon>
        <taxon>Dikarya</taxon>
        <taxon>Basidiomycota</taxon>
        <taxon>Agaricomycotina</taxon>
        <taxon>Dacrymycetes</taxon>
        <taxon>Dacrymycetales</taxon>
        <taxon>Dacrymycetaceae</taxon>
        <taxon>Calocera</taxon>
    </lineage>
</organism>
<evidence type="ECO:0000256" key="1">
    <source>
        <dbReference type="ARBA" id="ARBA00023002"/>
    </source>
</evidence>